<gene>
    <name evidence="3" type="ORF">H9846_08080</name>
</gene>
<evidence type="ECO:0000313" key="3">
    <source>
        <dbReference type="EMBL" id="HIX95401.1"/>
    </source>
</evidence>
<dbReference type="EMBL" id="DXEI01000120">
    <property type="protein sequence ID" value="HIX95401.1"/>
    <property type="molecule type" value="Genomic_DNA"/>
</dbReference>
<feature type="domain" description="SseB protein C-terminal" evidence="2">
    <location>
        <begin position="173"/>
        <end position="277"/>
    </location>
</feature>
<evidence type="ECO:0000259" key="1">
    <source>
        <dbReference type="Pfam" id="PF07179"/>
    </source>
</evidence>
<reference evidence="3" key="2">
    <citation type="submission" date="2021-04" db="EMBL/GenBank/DDBJ databases">
        <authorList>
            <person name="Gilroy R."/>
        </authorList>
    </citation>
    <scope>NUCLEOTIDE SEQUENCE</scope>
    <source>
        <strain evidence="3">ChiHecec2B26-7398</strain>
    </source>
</reference>
<dbReference type="Pfam" id="PF07179">
    <property type="entry name" value="SseB"/>
    <property type="match status" value="1"/>
</dbReference>
<reference evidence="3" key="1">
    <citation type="journal article" date="2021" name="PeerJ">
        <title>Extensive microbial diversity within the chicken gut microbiome revealed by metagenomics and culture.</title>
        <authorList>
            <person name="Gilroy R."/>
            <person name="Ravi A."/>
            <person name="Getino M."/>
            <person name="Pursley I."/>
            <person name="Horton D.L."/>
            <person name="Alikhan N.F."/>
            <person name="Baker D."/>
            <person name="Gharbi K."/>
            <person name="Hall N."/>
            <person name="Watson M."/>
            <person name="Adriaenssens E.M."/>
            <person name="Foster-Nyarko E."/>
            <person name="Jarju S."/>
            <person name="Secka A."/>
            <person name="Antonio M."/>
            <person name="Oren A."/>
            <person name="Chaudhuri R.R."/>
            <person name="La Ragione R."/>
            <person name="Hildebrand F."/>
            <person name="Pallen M.J."/>
        </authorList>
    </citation>
    <scope>NUCLEOTIDE SEQUENCE</scope>
    <source>
        <strain evidence="3">ChiHecec2B26-7398</strain>
    </source>
</reference>
<dbReference type="Pfam" id="PF14581">
    <property type="entry name" value="SseB_C"/>
    <property type="match status" value="1"/>
</dbReference>
<name>A0A9D1Y2G9_9FIRM</name>
<dbReference type="AlphaFoldDB" id="A0A9D1Y2G9"/>
<sequence length="288" mass="31820">MPERNEKKAAPKPPALDPNLQKSIAAFRKENTPQNLNVILNALVKAPLLAPAQFDTHGAAPKPGPDGRVQLPQNTKVSLMLVSSKEGKRYYVAFTDWDAARAWQKQTKQGKQIVMLRFDDFAGMLQKNHDASGLVLNPGDNSLRLEASLIESVKKQKDSLAQLHKAQQEAQIKPGDQVTIVEPSVLPDELADPICAVLAEAPGVGAAYLQIMIVNDTRRCYLLVLDGPRDNELFTKVAQAARPYLMSREQKMDLTITTSVTPLGQQGMRDSEPFYRKGVGRIIEEDDE</sequence>
<evidence type="ECO:0000313" key="4">
    <source>
        <dbReference type="Proteomes" id="UP000886751"/>
    </source>
</evidence>
<protein>
    <submittedName>
        <fullName evidence="3">Enhanced serine sensitivity protein SseB</fullName>
    </submittedName>
</protein>
<accession>A0A9D1Y2G9</accession>
<evidence type="ECO:0000259" key="2">
    <source>
        <dbReference type="Pfam" id="PF14581"/>
    </source>
</evidence>
<dbReference type="InterPro" id="IPR027945">
    <property type="entry name" value="SseB_C"/>
</dbReference>
<proteinExistence type="predicted"/>
<feature type="domain" description="SseB protein N-terminal" evidence="1">
    <location>
        <begin position="20"/>
        <end position="151"/>
    </location>
</feature>
<dbReference type="Proteomes" id="UP000886751">
    <property type="component" value="Unassembled WGS sequence"/>
</dbReference>
<organism evidence="3 4">
    <name type="scientific">Candidatus Gemmiger excrementipullorum</name>
    <dbReference type="NCBI Taxonomy" id="2838610"/>
    <lineage>
        <taxon>Bacteria</taxon>
        <taxon>Bacillati</taxon>
        <taxon>Bacillota</taxon>
        <taxon>Clostridia</taxon>
        <taxon>Eubacteriales</taxon>
        <taxon>Gemmiger</taxon>
    </lineage>
</organism>
<comment type="caution">
    <text evidence="3">The sequence shown here is derived from an EMBL/GenBank/DDBJ whole genome shotgun (WGS) entry which is preliminary data.</text>
</comment>
<dbReference type="InterPro" id="IPR009839">
    <property type="entry name" value="SseB_N"/>
</dbReference>